<comment type="caution">
    <text evidence="2">The sequence shown here is derived from an EMBL/GenBank/DDBJ whole genome shotgun (WGS) entry which is preliminary data.</text>
</comment>
<reference evidence="3" key="1">
    <citation type="journal article" date="2017" name="Plant J.">
        <title>The pomegranate (Punica granatum L.) genome and the genomics of punicalagin biosynthesis.</title>
        <authorList>
            <person name="Qin G."/>
            <person name="Xu C."/>
            <person name="Ming R."/>
            <person name="Tang H."/>
            <person name="Guyot R."/>
            <person name="Kramer E.M."/>
            <person name="Hu Y."/>
            <person name="Yi X."/>
            <person name="Qi Y."/>
            <person name="Xu X."/>
            <person name="Gao Z."/>
            <person name="Pan H."/>
            <person name="Jian J."/>
            <person name="Tian Y."/>
            <person name="Yue Z."/>
            <person name="Xu Y."/>
        </authorList>
    </citation>
    <scope>NUCLEOTIDE SEQUENCE [LARGE SCALE GENOMIC DNA]</scope>
    <source>
        <strain evidence="3">cv. Dabenzi</strain>
    </source>
</reference>
<name>A0A218XQN8_PUNGR</name>
<evidence type="ECO:0000313" key="2">
    <source>
        <dbReference type="EMBL" id="OWM87495.1"/>
    </source>
</evidence>
<feature type="region of interest" description="Disordered" evidence="1">
    <location>
        <begin position="15"/>
        <end position="34"/>
    </location>
</feature>
<dbReference type="EMBL" id="MTKT01000813">
    <property type="protein sequence ID" value="OWM87495.1"/>
    <property type="molecule type" value="Genomic_DNA"/>
</dbReference>
<proteinExistence type="predicted"/>
<evidence type="ECO:0000313" key="3">
    <source>
        <dbReference type="Proteomes" id="UP000197138"/>
    </source>
</evidence>
<dbReference type="AlphaFoldDB" id="A0A218XQN8"/>
<accession>A0A218XQN8</accession>
<organism evidence="2 3">
    <name type="scientific">Punica granatum</name>
    <name type="common">Pomegranate</name>
    <dbReference type="NCBI Taxonomy" id="22663"/>
    <lineage>
        <taxon>Eukaryota</taxon>
        <taxon>Viridiplantae</taxon>
        <taxon>Streptophyta</taxon>
        <taxon>Embryophyta</taxon>
        <taxon>Tracheophyta</taxon>
        <taxon>Spermatophyta</taxon>
        <taxon>Magnoliopsida</taxon>
        <taxon>eudicotyledons</taxon>
        <taxon>Gunneridae</taxon>
        <taxon>Pentapetalae</taxon>
        <taxon>rosids</taxon>
        <taxon>malvids</taxon>
        <taxon>Myrtales</taxon>
        <taxon>Lythraceae</taxon>
        <taxon>Punica</taxon>
    </lineage>
</organism>
<protein>
    <submittedName>
        <fullName evidence="2">Uncharacterized protein</fullName>
    </submittedName>
</protein>
<dbReference type="Proteomes" id="UP000197138">
    <property type="component" value="Unassembled WGS sequence"/>
</dbReference>
<evidence type="ECO:0000256" key="1">
    <source>
        <dbReference type="SAM" id="MobiDB-lite"/>
    </source>
</evidence>
<sequence length="155" mass="17981">MSVYRNMDLPWFDQVDKSSSSRNNTHKHQDLPPKKRFCVKSGLTAWRPDHRQQLISDDLWSSVKHPQKGEESINALVLHMEEQSNSKESLQQELCLKIDLLQQELSLQKSQTQAFLQDREKDALDDENKKLKQDLESISTPSINQSVILPIRSQT</sequence>
<gene>
    <name evidence="2" type="ORF">CDL15_Pgr022606</name>
</gene>